<organism evidence="1 2">
    <name type="scientific">Macrosiphum euphorbiae</name>
    <name type="common">potato aphid</name>
    <dbReference type="NCBI Taxonomy" id="13131"/>
    <lineage>
        <taxon>Eukaryota</taxon>
        <taxon>Metazoa</taxon>
        <taxon>Ecdysozoa</taxon>
        <taxon>Arthropoda</taxon>
        <taxon>Hexapoda</taxon>
        <taxon>Insecta</taxon>
        <taxon>Pterygota</taxon>
        <taxon>Neoptera</taxon>
        <taxon>Paraneoptera</taxon>
        <taxon>Hemiptera</taxon>
        <taxon>Sternorrhyncha</taxon>
        <taxon>Aphidomorpha</taxon>
        <taxon>Aphidoidea</taxon>
        <taxon>Aphididae</taxon>
        <taxon>Macrosiphini</taxon>
        <taxon>Macrosiphum</taxon>
    </lineage>
</organism>
<keyword evidence="2" id="KW-1185">Reference proteome</keyword>
<dbReference type="Proteomes" id="UP001160148">
    <property type="component" value="Unassembled WGS sequence"/>
</dbReference>
<comment type="caution">
    <text evidence="1">The sequence shown here is derived from an EMBL/GenBank/DDBJ whole genome shotgun (WGS) entry which is preliminary data.</text>
</comment>
<sequence length="96" mass="10769">MPIDLNKACRCANFYGGAATKRLKTLYHSVPTITVKTKCRPIRSDPISSVEMTESRIRQHEVYVEVPPVACVDLQHKGTDAKITDLVVTDNTIKQR</sequence>
<accession>A0AAV0VJ72</accession>
<name>A0AAV0VJ72_9HEMI</name>
<evidence type="ECO:0000313" key="1">
    <source>
        <dbReference type="EMBL" id="CAI6344322.1"/>
    </source>
</evidence>
<protein>
    <recommendedName>
        <fullName evidence="3">Vitellogenin</fullName>
    </recommendedName>
</protein>
<evidence type="ECO:0008006" key="3">
    <source>
        <dbReference type="Google" id="ProtNLM"/>
    </source>
</evidence>
<dbReference type="AlphaFoldDB" id="A0AAV0VJ72"/>
<evidence type="ECO:0000313" key="2">
    <source>
        <dbReference type="Proteomes" id="UP001160148"/>
    </source>
</evidence>
<proteinExistence type="predicted"/>
<reference evidence="1 2" key="1">
    <citation type="submission" date="2023-01" db="EMBL/GenBank/DDBJ databases">
        <authorList>
            <person name="Whitehead M."/>
        </authorList>
    </citation>
    <scope>NUCLEOTIDE SEQUENCE [LARGE SCALE GENOMIC DNA]</scope>
</reference>
<gene>
    <name evidence="1" type="ORF">MEUPH1_LOCUS1469</name>
</gene>
<dbReference type="EMBL" id="CARXXK010000001">
    <property type="protein sequence ID" value="CAI6344322.1"/>
    <property type="molecule type" value="Genomic_DNA"/>
</dbReference>